<evidence type="ECO:0000256" key="1">
    <source>
        <dbReference type="ARBA" id="ARBA00008134"/>
    </source>
</evidence>
<dbReference type="STRING" id="76193.A0A0N0PFH0"/>
<dbReference type="AlphaFoldDB" id="A0A0N0PFH0"/>
<evidence type="ECO:0000313" key="6">
    <source>
        <dbReference type="EMBL" id="KPJ20872.1"/>
    </source>
</evidence>
<dbReference type="InterPro" id="IPR015943">
    <property type="entry name" value="WD40/YVTN_repeat-like_dom_sf"/>
</dbReference>
<dbReference type="SUPFAM" id="SSF50978">
    <property type="entry name" value="WD40 repeat-like"/>
    <property type="match status" value="1"/>
</dbReference>
<dbReference type="EMBL" id="LADJ01003763">
    <property type="protein sequence ID" value="KPJ20872.1"/>
    <property type="molecule type" value="Genomic_DNA"/>
</dbReference>
<dbReference type="PROSITE" id="PS50082">
    <property type="entry name" value="WD_REPEATS_2"/>
    <property type="match status" value="2"/>
</dbReference>
<evidence type="ECO:0000256" key="3">
    <source>
        <dbReference type="ARBA" id="ARBA00022737"/>
    </source>
</evidence>
<dbReference type="InParanoid" id="A0A0N0PFH0"/>
<proteinExistence type="inferred from homology"/>
<dbReference type="GO" id="GO:0016239">
    <property type="term" value="P:positive regulation of macroautophagy"/>
    <property type="evidence" value="ECO:0007669"/>
    <property type="project" value="TreeGrafter"/>
</dbReference>
<evidence type="ECO:0000256" key="4">
    <source>
        <dbReference type="ARBA" id="ARBA00040269"/>
    </source>
</evidence>
<dbReference type="GO" id="GO:1904263">
    <property type="term" value="P:positive regulation of TORC1 signaling"/>
    <property type="evidence" value="ECO:0007669"/>
    <property type="project" value="TreeGrafter"/>
</dbReference>
<gene>
    <name evidence="6" type="ORF">RR48_00237</name>
</gene>
<dbReference type="GO" id="GO:0061700">
    <property type="term" value="C:GATOR2 complex"/>
    <property type="evidence" value="ECO:0007669"/>
    <property type="project" value="TreeGrafter"/>
</dbReference>
<sequence>MKCFDLRMKEVARTFISNTESIRDVQFSPHQAHTFAAVSENGTVQVWDSRRSERCLQQFTAHSGPVFACDWHPDVPWLATASRDKTIKSERNSNLVKKMENFMCIPSLAINAVVYWYSLHMRELGRGDNRHVSVNSFVSVCALSVDYIVVAIF</sequence>
<dbReference type="InterPro" id="IPR036322">
    <property type="entry name" value="WD40_repeat_dom_sf"/>
</dbReference>
<dbReference type="PANTHER" id="PTHR46200">
    <property type="entry name" value="GATOR COMPLEX PROTEIN WDR24"/>
    <property type="match status" value="1"/>
</dbReference>
<dbReference type="SMART" id="SM00320">
    <property type="entry name" value="WD40"/>
    <property type="match status" value="2"/>
</dbReference>
<name>A0A0N0PFH0_PAPMA</name>
<dbReference type="Proteomes" id="UP000053240">
    <property type="component" value="Unassembled WGS sequence"/>
</dbReference>
<dbReference type="PANTHER" id="PTHR46200:SF1">
    <property type="entry name" value="GATOR COMPLEX PROTEIN WDR24"/>
    <property type="match status" value="1"/>
</dbReference>
<feature type="repeat" description="WD" evidence="5">
    <location>
        <begin position="59"/>
        <end position="88"/>
    </location>
</feature>
<dbReference type="InterPro" id="IPR001680">
    <property type="entry name" value="WD40_rpt"/>
</dbReference>
<reference evidence="6 7" key="1">
    <citation type="journal article" date="2015" name="Nat. Commun.">
        <title>Outbred genome sequencing and CRISPR/Cas9 gene editing in butterflies.</title>
        <authorList>
            <person name="Li X."/>
            <person name="Fan D."/>
            <person name="Zhang W."/>
            <person name="Liu G."/>
            <person name="Zhang L."/>
            <person name="Zhao L."/>
            <person name="Fang X."/>
            <person name="Chen L."/>
            <person name="Dong Y."/>
            <person name="Chen Y."/>
            <person name="Ding Y."/>
            <person name="Zhao R."/>
            <person name="Feng M."/>
            <person name="Zhu Y."/>
            <person name="Feng Y."/>
            <person name="Jiang X."/>
            <person name="Zhu D."/>
            <person name="Xiang H."/>
            <person name="Feng X."/>
            <person name="Li S."/>
            <person name="Wang J."/>
            <person name="Zhang G."/>
            <person name="Kronforst M.R."/>
            <person name="Wang W."/>
        </authorList>
    </citation>
    <scope>NUCLEOTIDE SEQUENCE [LARGE SCALE GENOMIC DNA]</scope>
    <source>
        <strain evidence="6">Ya'a_city_454_Pm</strain>
        <tissue evidence="6">Whole body</tissue>
    </source>
</reference>
<feature type="repeat" description="WD" evidence="5">
    <location>
        <begin position="15"/>
        <end position="57"/>
    </location>
</feature>
<dbReference type="Gene3D" id="2.130.10.10">
    <property type="entry name" value="YVTN repeat-like/Quinoprotein amine dehydrogenase"/>
    <property type="match status" value="1"/>
</dbReference>
<evidence type="ECO:0000256" key="5">
    <source>
        <dbReference type="PROSITE-ProRule" id="PRU00221"/>
    </source>
</evidence>
<protein>
    <recommendedName>
        <fullName evidence="4">GATOR2 complex protein WDR24</fullName>
    </recommendedName>
</protein>
<accession>A0A0N0PFH0</accession>
<keyword evidence="7" id="KW-1185">Reference proteome</keyword>
<comment type="similarity">
    <text evidence="1">Belongs to the WD repeat WDR24 family.</text>
</comment>
<evidence type="ECO:0000313" key="7">
    <source>
        <dbReference type="Proteomes" id="UP000053240"/>
    </source>
</evidence>
<dbReference type="GO" id="GO:0005774">
    <property type="term" value="C:vacuolar membrane"/>
    <property type="evidence" value="ECO:0007669"/>
    <property type="project" value="TreeGrafter"/>
</dbReference>
<keyword evidence="2 5" id="KW-0853">WD repeat</keyword>
<keyword evidence="3" id="KW-0677">Repeat</keyword>
<evidence type="ECO:0000256" key="2">
    <source>
        <dbReference type="ARBA" id="ARBA00022574"/>
    </source>
</evidence>
<dbReference type="Pfam" id="PF00400">
    <property type="entry name" value="WD40"/>
    <property type="match status" value="2"/>
</dbReference>
<dbReference type="GO" id="GO:0005829">
    <property type="term" value="C:cytosol"/>
    <property type="evidence" value="ECO:0007669"/>
    <property type="project" value="TreeGrafter"/>
</dbReference>
<comment type="caution">
    <text evidence="6">The sequence shown here is derived from an EMBL/GenBank/DDBJ whole genome shotgun (WGS) entry which is preliminary data.</text>
</comment>
<dbReference type="GO" id="GO:0034198">
    <property type="term" value="P:cellular response to amino acid starvation"/>
    <property type="evidence" value="ECO:0007669"/>
    <property type="project" value="TreeGrafter"/>
</dbReference>
<dbReference type="InterPro" id="IPR037590">
    <property type="entry name" value="WDR24"/>
</dbReference>
<organism evidence="6 7">
    <name type="scientific">Papilio machaon</name>
    <name type="common">Old World swallowtail butterfly</name>
    <dbReference type="NCBI Taxonomy" id="76193"/>
    <lineage>
        <taxon>Eukaryota</taxon>
        <taxon>Metazoa</taxon>
        <taxon>Ecdysozoa</taxon>
        <taxon>Arthropoda</taxon>
        <taxon>Hexapoda</taxon>
        <taxon>Insecta</taxon>
        <taxon>Pterygota</taxon>
        <taxon>Neoptera</taxon>
        <taxon>Endopterygota</taxon>
        <taxon>Lepidoptera</taxon>
        <taxon>Glossata</taxon>
        <taxon>Ditrysia</taxon>
        <taxon>Papilionoidea</taxon>
        <taxon>Papilionidae</taxon>
        <taxon>Papilioninae</taxon>
        <taxon>Papilio</taxon>
    </lineage>
</organism>